<sequence>MDGPGVARMSAVAAGDADRVGQLAFLQAAAEGGGVAVSGIRDDQRDVDVP</sequence>
<organism evidence="1 2">
    <name type="scientific">Streptomyces aurantiogriseus</name>
    <dbReference type="NCBI Taxonomy" id="66870"/>
    <lineage>
        <taxon>Bacteria</taxon>
        <taxon>Bacillati</taxon>
        <taxon>Actinomycetota</taxon>
        <taxon>Actinomycetes</taxon>
        <taxon>Kitasatosporales</taxon>
        <taxon>Streptomycetaceae</taxon>
        <taxon>Streptomyces</taxon>
    </lineage>
</organism>
<comment type="caution">
    <text evidence="1">The sequence shown here is derived from an EMBL/GenBank/DDBJ whole genome shotgun (WGS) entry which is preliminary data.</text>
</comment>
<reference evidence="1" key="2">
    <citation type="submission" date="2020-09" db="EMBL/GenBank/DDBJ databases">
        <authorList>
            <person name="Sun Q."/>
            <person name="Ohkuma M."/>
        </authorList>
    </citation>
    <scope>NUCLEOTIDE SEQUENCE</scope>
    <source>
        <strain evidence="1">JCM 4346</strain>
    </source>
</reference>
<dbReference type="EMBL" id="BMSX01000043">
    <property type="protein sequence ID" value="GGR62277.1"/>
    <property type="molecule type" value="Genomic_DNA"/>
</dbReference>
<evidence type="ECO:0000313" key="2">
    <source>
        <dbReference type="Proteomes" id="UP000658320"/>
    </source>
</evidence>
<dbReference type="Proteomes" id="UP000658320">
    <property type="component" value="Unassembled WGS sequence"/>
</dbReference>
<reference evidence="1" key="1">
    <citation type="journal article" date="2014" name="Int. J. Syst. Evol. Microbiol.">
        <title>Complete genome sequence of Corynebacterium casei LMG S-19264T (=DSM 44701T), isolated from a smear-ripened cheese.</title>
        <authorList>
            <consortium name="US DOE Joint Genome Institute (JGI-PGF)"/>
            <person name="Walter F."/>
            <person name="Albersmeier A."/>
            <person name="Kalinowski J."/>
            <person name="Ruckert C."/>
        </authorList>
    </citation>
    <scope>NUCLEOTIDE SEQUENCE</scope>
    <source>
        <strain evidence="1">JCM 4346</strain>
    </source>
</reference>
<name>A0A918FPC7_9ACTN</name>
<protein>
    <submittedName>
        <fullName evidence="1">Uncharacterized protein</fullName>
    </submittedName>
</protein>
<evidence type="ECO:0000313" key="1">
    <source>
        <dbReference type="EMBL" id="GGR62277.1"/>
    </source>
</evidence>
<keyword evidence="2" id="KW-1185">Reference proteome</keyword>
<dbReference type="AlphaFoldDB" id="A0A918FPC7"/>
<accession>A0A918FPC7</accession>
<proteinExistence type="predicted"/>
<gene>
    <name evidence="1" type="ORF">GCM10010251_93810</name>
</gene>